<dbReference type="AlphaFoldDB" id="A0AAE1PTM0"/>
<dbReference type="Gene3D" id="2.40.128.20">
    <property type="match status" value="1"/>
</dbReference>
<dbReference type="SUPFAM" id="SSF50814">
    <property type="entry name" value="Lipocalins"/>
    <property type="match status" value="1"/>
</dbReference>
<dbReference type="InterPro" id="IPR012674">
    <property type="entry name" value="Calycin"/>
</dbReference>
<organism evidence="1 2">
    <name type="scientific">Petrolisthes manimaculis</name>
    <dbReference type="NCBI Taxonomy" id="1843537"/>
    <lineage>
        <taxon>Eukaryota</taxon>
        <taxon>Metazoa</taxon>
        <taxon>Ecdysozoa</taxon>
        <taxon>Arthropoda</taxon>
        <taxon>Crustacea</taxon>
        <taxon>Multicrustacea</taxon>
        <taxon>Malacostraca</taxon>
        <taxon>Eumalacostraca</taxon>
        <taxon>Eucarida</taxon>
        <taxon>Decapoda</taxon>
        <taxon>Pleocyemata</taxon>
        <taxon>Anomura</taxon>
        <taxon>Galatheoidea</taxon>
        <taxon>Porcellanidae</taxon>
        <taxon>Petrolisthes</taxon>
    </lineage>
</organism>
<proteinExistence type="predicted"/>
<comment type="caution">
    <text evidence="1">The sequence shown here is derived from an EMBL/GenBank/DDBJ whole genome shotgun (WGS) entry which is preliminary data.</text>
</comment>
<reference evidence="1" key="1">
    <citation type="submission" date="2023-11" db="EMBL/GenBank/DDBJ databases">
        <title>Genome assemblies of two species of porcelain crab, Petrolisthes cinctipes and Petrolisthes manimaculis (Anomura: Porcellanidae).</title>
        <authorList>
            <person name="Angst P."/>
        </authorList>
    </citation>
    <scope>NUCLEOTIDE SEQUENCE</scope>
    <source>
        <strain evidence="1">PB745_02</strain>
        <tissue evidence="1">Gill</tissue>
    </source>
</reference>
<keyword evidence="2" id="KW-1185">Reference proteome</keyword>
<name>A0AAE1PTM0_9EUCA</name>
<dbReference type="GO" id="GO:0008289">
    <property type="term" value="F:lipid binding"/>
    <property type="evidence" value="ECO:0007669"/>
    <property type="project" value="InterPro"/>
</dbReference>
<dbReference type="EMBL" id="JAWZYT010001354">
    <property type="protein sequence ID" value="KAK4313047.1"/>
    <property type="molecule type" value="Genomic_DNA"/>
</dbReference>
<protein>
    <submittedName>
        <fullName evidence="1">Uncharacterized protein</fullName>
    </submittedName>
</protein>
<dbReference type="PRINTS" id="PR00178">
    <property type="entry name" value="FATTYACIDBP"/>
</dbReference>
<evidence type="ECO:0000313" key="1">
    <source>
        <dbReference type="EMBL" id="KAK4313047.1"/>
    </source>
</evidence>
<dbReference type="Pfam" id="PF14651">
    <property type="entry name" value="Lipocalin_7"/>
    <property type="match status" value="1"/>
</dbReference>
<sequence>MSLSGSYTLASNDKYSEWLSQVGLPADSIAKLVAAKPNLEIAHNGNTVTVKTVAGDKNFTNTITLGQDSKASLPGGIEYTLNMNLSGSTLSGTYNFGGKNGTASVEFTASSATQTMTLGGVSAKRVYTRN</sequence>
<gene>
    <name evidence="1" type="ORF">Pmani_015568</name>
</gene>
<evidence type="ECO:0000313" key="2">
    <source>
        <dbReference type="Proteomes" id="UP001292094"/>
    </source>
</evidence>
<accession>A0AAE1PTM0</accession>
<dbReference type="Proteomes" id="UP001292094">
    <property type="component" value="Unassembled WGS sequence"/>
</dbReference>
<dbReference type="InterPro" id="IPR000463">
    <property type="entry name" value="Fatty_acid-bd"/>
</dbReference>